<organism evidence="3 4">
    <name type="scientific">Magnusiomyces paraingens</name>
    <dbReference type="NCBI Taxonomy" id="2606893"/>
    <lineage>
        <taxon>Eukaryota</taxon>
        <taxon>Fungi</taxon>
        <taxon>Dikarya</taxon>
        <taxon>Ascomycota</taxon>
        <taxon>Saccharomycotina</taxon>
        <taxon>Dipodascomycetes</taxon>
        <taxon>Dipodascales</taxon>
        <taxon>Dipodascaceae</taxon>
        <taxon>Magnusiomyces</taxon>
    </lineage>
</organism>
<sequence length="297" mass="32689">MTATQPTNTLVITGLDREDFPQPGSISSLDSPTCTTDKLQALIAHHVPVVHWAPLKSFGRILVVLQSPTEAQTARSTLSDYSNKHNLHIKSYYYTNTPLYSSPDAHLHPPEAPHLFFISPPPSPPVGWTSRPEEPPRLNTPPVGLVSMQEHGDNGTDSDAESVNGLEMNLDSDAFHSSLRAALEDLEASQVRRERKVAETQSKDEAEQPEHGPVQVVSNAQGKLTRRITLHDQTTTTKEDSGKPVLSLQTNELGKHENETIVTPTIILEWDDDENDEETVIPSTIKSVRTGRPPLSV</sequence>
<dbReference type="InterPro" id="IPR006931">
    <property type="entry name" value="Calcipressin"/>
</dbReference>
<dbReference type="PANTHER" id="PTHR10300:SF14">
    <property type="entry name" value="PROTEIN SARAH"/>
    <property type="match status" value="1"/>
</dbReference>
<feature type="region of interest" description="Disordered" evidence="2">
    <location>
        <begin position="190"/>
        <end position="243"/>
    </location>
</feature>
<dbReference type="InterPro" id="IPR012677">
    <property type="entry name" value="Nucleotide-bd_a/b_plait_sf"/>
</dbReference>
<dbReference type="RefSeq" id="XP_031853548.1">
    <property type="nucleotide sequence ID" value="XM_031997657.1"/>
</dbReference>
<dbReference type="OrthoDB" id="17212at2759"/>
<evidence type="ECO:0000256" key="1">
    <source>
        <dbReference type="ARBA" id="ARBA00008209"/>
    </source>
</evidence>
<keyword evidence="4" id="KW-1185">Reference proteome</keyword>
<proteinExistence type="inferred from homology"/>
<dbReference type="AlphaFoldDB" id="A0A5E8BN67"/>
<evidence type="ECO:0000313" key="3">
    <source>
        <dbReference type="EMBL" id="VVT50965.1"/>
    </source>
</evidence>
<evidence type="ECO:0000256" key="2">
    <source>
        <dbReference type="SAM" id="MobiDB-lite"/>
    </source>
</evidence>
<dbReference type="GO" id="GO:0019722">
    <property type="term" value="P:calcium-mediated signaling"/>
    <property type="evidence" value="ECO:0007669"/>
    <property type="project" value="InterPro"/>
</dbReference>
<comment type="similarity">
    <text evidence="1">Belongs to the RCAN family.</text>
</comment>
<feature type="compositionally biased region" description="Basic and acidic residues" evidence="2">
    <location>
        <begin position="190"/>
        <end position="210"/>
    </location>
</feature>
<protein>
    <recommendedName>
        <fullName evidence="5">Calcipressin</fullName>
    </recommendedName>
</protein>
<reference evidence="3 4" key="1">
    <citation type="submission" date="2019-09" db="EMBL/GenBank/DDBJ databases">
        <authorList>
            <person name="Brejova B."/>
        </authorList>
    </citation>
    <scope>NUCLEOTIDE SEQUENCE [LARGE SCALE GENOMIC DNA]</scope>
</reference>
<dbReference type="Gene3D" id="3.30.70.330">
    <property type="match status" value="1"/>
</dbReference>
<dbReference type="EMBL" id="CABVLU010000002">
    <property type="protein sequence ID" value="VVT50965.1"/>
    <property type="molecule type" value="Genomic_DNA"/>
</dbReference>
<dbReference type="Proteomes" id="UP000398389">
    <property type="component" value="Unassembled WGS sequence"/>
</dbReference>
<dbReference type="GO" id="GO:0008597">
    <property type="term" value="F:calcium-dependent protein serine/threonine phosphatase regulator activity"/>
    <property type="evidence" value="ECO:0007669"/>
    <property type="project" value="TreeGrafter"/>
</dbReference>
<dbReference type="GO" id="GO:0005737">
    <property type="term" value="C:cytoplasm"/>
    <property type="evidence" value="ECO:0007669"/>
    <property type="project" value="TreeGrafter"/>
</dbReference>
<feature type="region of interest" description="Disordered" evidence="2">
    <location>
        <begin position="125"/>
        <end position="163"/>
    </location>
</feature>
<gene>
    <name evidence="3" type="ORF">SAPINGB_P002939</name>
</gene>
<dbReference type="Pfam" id="PF04847">
    <property type="entry name" value="Calcipressin"/>
    <property type="match status" value="1"/>
</dbReference>
<dbReference type="PANTHER" id="PTHR10300">
    <property type="entry name" value="CALCIPRESSIN"/>
    <property type="match status" value="1"/>
</dbReference>
<dbReference type="GeneID" id="43581757"/>
<dbReference type="GO" id="GO:0005634">
    <property type="term" value="C:nucleus"/>
    <property type="evidence" value="ECO:0007669"/>
    <property type="project" value="TreeGrafter"/>
</dbReference>
<evidence type="ECO:0000313" key="4">
    <source>
        <dbReference type="Proteomes" id="UP000398389"/>
    </source>
</evidence>
<name>A0A5E8BN67_9ASCO</name>
<evidence type="ECO:0008006" key="5">
    <source>
        <dbReference type="Google" id="ProtNLM"/>
    </source>
</evidence>
<accession>A0A5E8BN67</accession>